<dbReference type="InterPro" id="IPR029069">
    <property type="entry name" value="HotDog_dom_sf"/>
</dbReference>
<dbReference type="OrthoDB" id="9798208at2"/>
<dbReference type="SUPFAM" id="SSF54637">
    <property type="entry name" value="Thioesterase/thiol ester dehydrase-isomerase"/>
    <property type="match status" value="1"/>
</dbReference>
<evidence type="ECO:0000256" key="1">
    <source>
        <dbReference type="ARBA" id="ARBA00008324"/>
    </source>
</evidence>
<protein>
    <submittedName>
        <fullName evidence="4">Esterase</fullName>
        <ecNumber evidence="4">3.1.2.-</ecNumber>
    </submittedName>
</protein>
<evidence type="ECO:0000259" key="3">
    <source>
        <dbReference type="Pfam" id="PF03061"/>
    </source>
</evidence>
<dbReference type="AlphaFoldDB" id="A0A7L4ZHA0"/>
<dbReference type="EMBL" id="CP019288">
    <property type="protein sequence ID" value="QHI35857.1"/>
    <property type="molecule type" value="Genomic_DNA"/>
</dbReference>
<dbReference type="Proteomes" id="UP000464657">
    <property type="component" value="Chromosome"/>
</dbReference>
<dbReference type="KEGG" id="kan:IMCC3317_12050"/>
<comment type="similarity">
    <text evidence="1">Belongs to the thioesterase PaaI family.</text>
</comment>
<dbReference type="PANTHER" id="PTHR43240">
    <property type="entry name" value="1,4-DIHYDROXY-2-NAPHTHOYL-COA THIOESTERASE 1"/>
    <property type="match status" value="1"/>
</dbReference>
<organism evidence="4 5">
    <name type="scientific">Kordia antarctica</name>
    <dbReference type="NCBI Taxonomy" id="1218801"/>
    <lineage>
        <taxon>Bacteria</taxon>
        <taxon>Pseudomonadati</taxon>
        <taxon>Bacteroidota</taxon>
        <taxon>Flavobacteriia</taxon>
        <taxon>Flavobacteriales</taxon>
        <taxon>Flavobacteriaceae</taxon>
        <taxon>Kordia</taxon>
    </lineage>
</organism>
<dbReference type="PANTHER" id="PTHR43240:SF5">
    <property type="entry name" value="1,4-DIHYDROXY-2-NAPHTHOYL-COA THIOESTERASE 1"/>
    <property type="match status" value="1"/>
</dbReference>
<dbReference type="GO" id="GO:0005829">
    <property type="term" value="C:cytosol"/>
    <property type="evidence" value="ECO:0007669"/>
    <property type="project" value="TreeGrafter"/>
</dbReference>
<dbReference type="InterPro" id="IPR003736">
    <property type="entry name" value="PAAI_dom"/>
</dbReference>
<proteinExistence type="inferred from homology"/>
<evidence type="ECO:0000256" key="2">
    <source>
        <dbReference type="ARBA" id="ARBA00022801"/>
    </source>
</evidence>
<reference evidence="4 5" key="1">
    <citation type="journal article" date="2013" name="Int. J. Syst. Evol. Microbiol.">
        <title>Kordia antarctica sp. nov., isolated from Antarctic seawater.</title>
        <authorList>
            <person name="Baek K."/>
            <person name="Choi A."/>
            <person name="Kang I."/>
            <person name="Lee K."/>
            <person name="Cho J.C."/>
        </authorList>
    </citation>
    <scope>NUCLEOTIDE SEQUENCE [LARGE SCALE GENOMIC DNA]</scope>
    <source>
        <strain evidence="4 5">IMCC3317</strain>
    </source>
</reference>
<dbReference type="CDD" id="cd03443">
    <property type="entry name" value="PaaI_thioesterase"/>
    <property type="match status" value="1"/>
</dbReference>
<dbReference type="GO" id="GO:0061522">
    <property type="term" value="F:1,4-dihydroxy-2-naphthoyl-CoA thioesterase activity"/>
    <property type="evidence" value="ECO:0007669"/>
    <property type="project" value="TreeGrafter"/>
</dbReference>
<evidence type="ECO:0000313" key="5">
    <source>
        <dbReference type="Proteomes" id="UP000464657"/>
    </source>
</evidence>
<dbReference type="Gene3D" id="3.10.129.10">
    <property type="entry name" value="Hotdog Thioesterase"/>
    <property type="match status" value="1"/>
</dbReference>
<keyword evidence="2 4" id="KW-0378">Hydrolase</keyword>
<accession>A0A7L4ZHA0</accession>
<feature type="domain" description="Thioesterase" evidence="3">
    <location>
        <begin position="50"/>
        <end position="126"/>
    </location>
</feature>
<name>A0A7L4ZHA0_9FLAO</name>
<sequence>MDLNKQEILQQLNAIVPNTLLQTLQISYTDVGEDYLTAKMPVNVRVHQPQGILHGGATVALAETVGSTASHLFIDTAKYKVKGLEISANHLKSKVSGEVFATARPIHKGRTTHLWEIRVVDEEGALISLCKLTTIVLKK</sequence>
<keyword evidence="5" id="KW-1185">Reference proteome</keyword>
<evidence type="ECO:0000313" key="4">
    <source>
        <dbReference type="EMBL" id="QHI35857.1"/>
    </source>
</evidence>
<dbReference type="InterPro" id="IPR006683">
    <property type="entry name" value="Thioestr_dom"/>
</dbReference>
<gene>
    <name evidence="4" type="ORF">IMCC3317_12050</name>
</gene>
<dbReference type="NCBIfam" id="TIGR00369">
    <property type="entry name" value="unchar_dom_1"/>
    <property type="match status" value="1"/>
</dbReference>
<dbReference type="Pfam" id="PF03061">
    <property type="entry name" value="4HBT"/>
    <property type="match status" value="1"/>
</dbReference>
<dbReference type="EC" id="3.1.2.-" evidence="4"/>
<dbReference type="RefSeq" id="WP_160128575.1">
    <property type="nucleotide sequence ID" value="NZ_CP019288.1"/>
</dbReference>